<dbReference type="Gene3D" id="3.40.10.10">
    <property type="entry name" value="DNA Methylphosphotriester Repair Domain"/>
    <property type="match status" value="1"/>
</dbReference>
<sequence length="58" mass="6221">MTVATTDGDAASGPVVGNSKTKIYHLPGQRNYHINSKYAVQFANEALAKQAGYRPALK</sequence>
<evidence type="ECO:0000313" key="2">
    <source>
        <dbReference type="Proteomes" id="UP000050920"/>
    </source>
</evidence>
<dbReference type="AlphaFoldDB" id="A0A0R2NRC2"/>
<comment type="caution">
    <text evidence="1">The sequence shown here is derived from an EMBL/GenBank/DDBJ whole genome shotgun (WGS) entry which is preliminary data.</text>
</comment>
<dbReference type="SUPFAM" id="SSF57884">
    <property type="entry name" value="Ada DNA repair protein, N-terminal domain (N-Ada 10)"/>
    <property type="match status" value="1"/>
</dbReference>
<organism evidence="1 2">
    <name type="scientific">Lactiplantibacillus fabifermentans DSM 21115</name>
    <dbReference type="NCBI Taxonomy" id="1413187"/>
    <lineage>
        <taxon>Bacteria</taxon>
        <taxon>Bacillati</taxon>
        <taxon>Bacillota</taxon>
        <taxon>Bacilli</taxon>
        <taxon>Lactobacillales</taxon>
        <taxon>Lactobacillaceae</taxon>
        <taxon>Lactiplantibacillus</taxon>
    </lineage>
</organism>
<name>A0A0R2NRC2_9LACO</name>
<evidence type="ECO:0000313" key="1">
    <source>
        <dbReference type="EMBL" id="KRO27426.1"/>
    </source>
</evidence>
<dbReference type="Proteomes" id="UP000050920">
    <property type="component" value="Unassembled WGS sequence"/>
</dbReference>
<proteinExistence type="predicted"/>
<gene>
    <name evidence="1" type="ORF">DY78_GL000069</name>
</gene>
<accession>A0A0R2NRC2</accession>
<keyword evidence="2" id="KW-1185">Reference proteome</keyword>
<protein>
    <submittedName>
        <fullName evidence="1">Uncharacterized protein</fullName>
    </submittedName>
</protein>
<dbReference type="InterPro" id="IPR035451">
    <property type="entry name" value="Ada-like_dom_sf"/>
</dbReference>
<dbReference type="EMBL" id="AYGX02000080">
    <property type="protein sequence ID" value="KRO27426.1"/>
    <property type="molecule type" value="Genomic_DNA"/>
</dbReference>
<reference evidence="1 2" key="1">
    <citation type="journal article" date="2015" name="Genome Announc.">
        <title>Expanding the biotechnology potential of lactobacilli through comparative genomics of 213 strains and associated genera.</title>
        <authorList>
            <person name="Sun Z."/>
            <person name="Harris H.M."/>
            <person name="McCann A."/>
            <person name="Guo C."/>
            <person name="Argimon S."/>
            <person name="Zhang W."/>
            <person name="Yang X."/>
            <person name="Jeffery I.B."/>
            <person name="Cooney J.C."/>
            <person name="Kagawa T.F."/>
            <person name="Liu W."/>
            <person name="Song Y."/>
            <person name="Salvetti E."/>
            <person name="Wrobel A."/>
            <person name="Rasinkangas P."/>
            <person name="Parkhill J."/>
            <person name="Rea M.C."/>
            <person name="O'Sullivan O."/>
            <person name="Ritari J."/>
            <person name="Douillard F.P."/>
            <person name="Paul Ross R."/>
            <person name="Yang R."/>
            <person name="Briner A.E."/>
            <person name="Felis G.E."/>
            <person name="de Vos W.M."/>
            <person name="Barrangou R."/>
            <person name="Klaenhammer T.R."/>
            <person name="Caufield P.W."/>
            <person name="Cui Y."/>
            <person name="Zhang H."/>
            <person name="O'Toole P.W."/>
        </authorList>
    </citation>
    <scope>NUCLEOTIDE SEQUENCE [LARGE SCALE GENOMIC DNA]</scope>
    <source>
        <strain evidence="1 2">DSM 21115</strain>
    </source>
</reference>